<evidence type="ECO:0000256" key="4">
    <source>
        <dbReference type="ARBA" id="ARBA00022989"/>
    </source>
</evidence>
<feature type="transmembrane region" description="Helical" evidence="6">
    <location>
        <begin position="439"/>
        <end position="462"/>
    </location>
</feature>
<feature type="domain" description="ABC3 transporter permease C-terminal" evidence="7">
    <location>
        <begin position="282"/>
        <end position="397"/>
    </location>
</feature>
<dbReference type="OrthoDB" id="5292592at2"/>
<gene>
    <name evidence="8" type="ORF">GGD90_002000</name>
</gene>
<dbReference type="RefSeq" id="WP_153116508.1">
    <property type="nucleotide sequence ID" value="NZ_JACIGE010000006.1"/>
</dbReference>
<evidence type="ECO:0000256" key="6">
    <source>
        <dbReference type="SAM" id="Phobius"/>
    </source>
</evidence>
<feature type="transmembrane region" description="Helical" evidence="6">
    <location>
        <begin position="493"/>
        <end position="516"/>
    </location>
</feature>
<keyword evidence="2" id="KW-1003">Cell membrane</keyword>
<feature type="transmembrane region" description="Helical" evidence="6">
    <location>
        <begin position="736"/>
        <end position="757"/>
    </location>
</feature>
<evidence type="ECO:0000256" key="3">
    <source>
        <dbReference type="ARBA" id="ARBA00022692"/>
    </source>
</evidence>
<feature type="transmembrane region" description="Helical" evidence="6">
    <location>
        <begin position="331"/>
        <end position="353"/>
    </location>
</feature>
<feature type="transmembrane region" description="Helical" evidence="6">
    <location>
        <begin position="821"/>
        <end position="842"/>
    </location>
</feature>
<name>A0A840G6X7_RHOTE</name>
<dbReference type="Pfam" id="PF02687">
    <property type="entry name" value="FtsX"/>
    <property type="match status" value="2"/>
</dbReference>
<comment type="caution">
    <text evidence="8">The sequence shown here is derived from an EMBL/GenBank/DDBJ whole genome shotgun (WGS) entry which is preliminary data.</text>
</comment>
<evidence type="ECO:0000256" key="5">
    <source>
        <dbReference type="ARBA" id="ARBA00023136"/>
    </source>
</evidence>
<sequence length="858" mass="89466">MWGNAVVSAAAASAGRSPAAANSLRLAWRMVWRDARGGELRLLALALAIAVAALSAVGFSADRVRLALEGEARQLLAADLLLVSDHPPAADIVAASERDGLRSAQTLVFPSMVTRAAGEAHSSLADIKAVSVGYPLRGSLRTAPALNAPDAPVVGGPPPGSVWLDERLAVALAAAPGERIAVGRSTLVVGAILTQEPDRGVSFFSVAPRLLMNLADLDATGLVQPGARIGWRLLLAGDEAALAGFRATVAPLLERGQRFEDTQGARPEIRAALDRAGSFLGLAALLTAIVAAVAVALAARRFVQRHLDACAVMRCLGATQGALLRLYGGQFLLLGLAASAAGCALGYAAHFVLHGVIAQLVTTPLPQPGWRPAAQGFAVGLVLLFAFAAPPLLQLRQVPTLRVLRRELGPPGAGQIGGFVVGAAALAGLMLWIAGDLRLGLWVVGGFAVALAAFALVARLAVRAAAALVRRWPARAGNNHGWRHGVAGLERRAAGSVVQISALAIGLMALLLLTAIRGDLIAAWRGSAPPDAPNRFVINIQPEQLAPVRDFFAAAGYRPELAPMVRGRLTQINERAVSADSFVDEQARRLIDREFNLSWRDAPPAGNTLAAGRWFADADRGRGVVSVEAGLAKTLGLALGDKLVFDVAGEALSVEVIALRKLDWDSMRVNFFVLAPSGVLEPYPASWITAFYLPPGDAAFVNRLVGEFPNLTVIDVGAILRQLQSILDLVAGAIEFVFLFTLAAGLVVLWAALVSAIDERRYELALLRALGARRAQLSAALLGEYAAIGGLAGLIASAGAMAIGQVLADKVFRVALPLDPWLPLLATAGGALLVSAAGWLAASRLLRTPPMLALRAGV</sequence>
<feature type="transmembrane region" description="Helical" evidence="6">
    <location>
        <begin position="413"/>
        <end position="433"/>
    </location>
</feature>
<keyword evidence="3 6" id="KW-0812">Transmembrane</keyword>
<evidence type="ECO:0000256" key="2">
    <source>
        <dbReference type="ARBA" id="ARBA00022475"/>
    </source>
</evidence>
<accession>A0A840G6X7</accession>
<feature type="transmembrane region" description="Helical" evidence="6">
    <location>
        <begin position="777"/>
        <end position="801"/>
    </location>
</feature>
<dbReference type="PANTHER" id="PTHR30287">
    <property type="entry name" value="MEMBRANE COMPONENT OF PREDICTED ABC SUPERFAMILY METABOLITE UPTAKE TRANSPORTER"/>
    <property type="match status" value="1"/>
</dbReference>
<dbReference type="InterPro" id="IPR003838">
    <property type="entry name" value="ABC3_permease_C"/>
</dbReference>
<feature type="domain" description="ABC3 transporter permease C-terminal" evidence="7">
    <location>
        <begin position="736"/>
        <end position="850"/>
    </location>
</feature>
<feature type="transmembrane region" description="Helical" evidence="6">
    <location>
        <begin position="42"/>
        <end position="61"/>
    </location>
</feature>
<proteinExistence type="predicted"/>
<organism evidence="8 9">
    <name type="scientific">Rhodocyclus tenuis</name>
    <name type="common">Rhodospirillum tenue</name>
    <dbReference type="NCBI Taxonomy" id="1066"/>
    <lineage>
        <taxon>Bacteria</taxon>
        <taxon>Pseudomonadati</taxon>
        <taxon>Pseudomonadota</taxon>
        <taxon>Betaproteobacteria</taxon>
        <taxon>Rhodocyclales</taxon>
        <taxon>Rhodocyclaceae</taxon>
        <taxon>Rhodocyclus</taxon>
    </lineage>
</organism>
<dbReference type="EMBL" id="JACIGE010000006">
    <property type="protein sequence ID" value="MBB4247626.1"/>
    <property type="molecule type" value="Genomic_DNA"/>
</dbReference>
<dbReference type="AlphaFoldDB" id="A0A840G6X7"/>
<evidence type="ECO:0000313" key="8">
    <source>
        <dbReference type="EMBL" id="MBB4247626.1"/>
    </source>
</evidence>
<protein>
    <submittedName>
        <fullName evidence="8">Putative ABC transport system permease protein</fullName>
    </submittedName>
</protein>
<reference evidence="8 9" key="1">
    <citation type="submission" date="2020-08" db="EMBL/GenBank/DDBJ databases">
        <title>Genome sequencing of Purple Non-Sulfur Bacteria from various extreme environments.</title>
        <authorList>
            <person name="Mayer M."/>
        </authorList>
    </citation>
    <scope>NUCLEOTIDE SEQUENCE [LARGE SCALE GENOMIC DNA]</scope>
    <source>
        <strain evidence="8 9">2761</strain>
    </source>
</reference>
<dbReference type="InterPro" id="IPR038766">
    <property type="entry name" value="Membrane_comp_ABC_pdt"/>
</dbReference>
<feature type="transmembrane region" description="Helical" evidence="6">
    <location>
        <begin position="279"/>
        <end position="299"/>
    </location>
</feature>
<comment type="subcellular location">
    <subcellularLocation>
        <location evidence="1">Cell membrane</location>
        <topology evidence="1">Multi-pass membrane protein</topology>
    </subcellularLocation>
</comment>
<evidence type="ECO:0000259" key="7">
    <source>
        <dbReference type="Pfam" id="PF02687"/>
    </source>
</evidence>
<evidence type="ECO:0000256" key="1">
    <source>
        <dbReference type="ARBA" id="ARBA00004651"/>
    </source>
</evidence>
<keyword evidence="5 6" id="KW-0472">Membrane</keyword>
<dbReference type="GO" id="GO:0005886">
    <property type="term" value="C:plasma membrane"/>
    <property type="evidence" value="ECO:0007669"/>
    <property type="project" value="UniProtKB-SubCell"/>
</dbReference>
<keyword evidence="9" id="KW-1185">Reference proteome</keyword>
<dbReference type="PANTHER" id="PTHR30287:SF1">
    <property type="entry name" value="INNER MEMBRANE PROTEIN"/>
    <property type="match status" value="1"/>
</dbReference>
<keyword evidence="4 6" id="KW-1133">Transmembrane helix</keyword>
<feature type="transmembrane region" description="Helical" evidence="6">
    <location>
        <begin position="373"/>
        <end position="393"/>
    </location>
</feature>
<dbReference type="Proteomes" id="UP000587070">
    <property type="component" value="Unassembled WGS sequence"/>
</dbReference>
<evidence type="ECO:0000313" key="9">
    <source>
        <dbReference type="Proteomes" id="UP000587070"/>
    </source>
</evidence>